<dbReference type="InterPro" id="IPR032770">
    <property type="entry name" value="DUF4537"/>
</dbReference>
<evidence type="ECO:0000313" key="3">
    <source>
        <dbReference type="Proteomes" id="UP000276133"/>
    </source>
</evidence>
<dbReference type="OrthoDB" id="10068869at2759"/>
<keyword evidence="3" id="KW-1185">Reference proteome</keyword>
<dbReference type="EMBL" id="REGN01008274">
    <property type="protein sequence ID" value="RNA03992.1"/>
    <property type="molecule type" value="Genomic_DNA"/>
</dbReference>
<evidence type="ECO:0000313" key="2">
    <source>
        <dbReference type="EMBL" id="RNA03992.1"/>
    </source>
</evidence>
<dbReference type="AlphaFoldDB" id="A0A3M7PXR4"/>
<feature type="non-terminal residue" evidence="2">
    <location>
        <position position="1"/>
    </location>
</feature>
<comment type="caution">
    <text evidence="2">The sequence shown here is derived from an EMBL/GenBank/DDBJ whole genome shotgun (WGS) entry which is preliminary data.</text>
</comment>
<evidence type="ECO:0000259" key="1">
    <source>
        <dbReference type="Pfam" id="PF15057"/>
    </source>
</evidence>
<reference evidence="2 3" key="1">
    <citation type="journal article" date="2018" name="Sci. Rep.">
        <title>Genomic signatures of local adaptation to the degree of environmental predictability in rotifers.</title>
        <authorList>
            <person name="Franch-Gras L."/>
            <person name="Hahn C."/>
            <person name="Garcia-Roger E.M."/>
            <person name="Carmona M.J."/>
            <person name="Serra M."/>
            <person name="Gomez A."/>
        </authorList>
    </citation>
    <scope>NUCLEOTIDE SEQUENCE [LARGE SCALE GENOMIC DNA]</scope>
    <source>
        <strain evidence="2">HYR1</strain>
    </source>
</reference>
<dbReference type="Proteomes" id="UP000276133">
    <property type="component" value="Unassembled WGS sequence"/>
</dbReference>
<name>A0A3M7PXR4_BRAPC</name>
<dbReference type="Pfam" id="PF15057">
    <property type="entry name" value="DUF4537"/>
    <property type="match status" value="1"/>
</dbReference>
<dbReference type="STRING" id="10195.A0A3M7PXR4"/>
<accession>A0A3M7PXR4</accession>
<gene>
    <name evidence="2" type="ORF">BpHYR1_013410</name>
</gene>
<proteinExistence type="predicted"/>
<feature type="domain" description="DUF4537" evidence="1">
    <location>
        <begin position="13"/>
        <end position="124"/>
    </location>
</feature>
<organism evidence="2 3">
    <name type="scientific">Brachionus plicatilis</name>
    <name type="common">Marine rotifer</name>
    <name type="synonym">Brachionus muelleri</name>
    <dbReference type="NCBI Taxonomy" id="10195"/>
    <lineage>
        <taxon>Eukaryota</taxon>
        <taxon>Metazoa</taxon>
        <taxon>Spiralia</taxon>
        <taxon>Gnathifera</taxon>
        <taxon>Rotifera</taxon>
        <taxon>Eurotatoria</taxon>
        <taxon>Monogononta</taxon>
        <taxon>Pseudotrocha</taxon>
        <taxon>Ploima</taxon>
        <taxon>Brachionidae</taxon>
        <taxon>Brachionus</taxon>
    </lineage>
</organism>
<sequence>IDSIIKAERQLIGQKCVFRSSKKKRYETGEILGRVGNRKKFKILSDKGEEEIINIIHIFGAFTRKRPIRKDDFVLAPLDGYFFPGKVKTCNGKQIVVFADEKRNDNVKVQDCFWLSKEYYDDVVLFYESKETGTNKIPTVDASDFN</sequence>
<protein>
    <submittedName>
        <fullName evidence="2">von Willebrand factor A domain-containing 3B</fullName>
    </submittedName>
</protein>